<dbReference type="AlphaFoldDB" id="A0A8J3YJH8"/>
<dbReference type="RefSeq" id="WP_203898717.1">
    <property type="nucleotide sequence ID" value="NZ_BOPF01000006.1"/>
</dbReference>
<evidence type="ECO:0000313" key="5">
    <source>
        <dbReference type="EMBL" id="GIJ45170.1"/>
    </source>
</evidence>
<dbReference type="InterPro" id="IPR018060">
    <property type="entry name" value="HTH_AraC"/>
</dbReference>
<keyword evidence="2" id="KW-0238">DNA-binding</keyword>
<feature type="domain" description="HTH araC/xylS-type" evidence="4">
    <location>
        <begin position="225"/>
        <end position="325"/>
    </location>
</feature>
<reference evidence="5" key="1">
    <citation type="submission" date="2021-01" db="EMBL/GenBank/DDBJ databases">
        <title>Whole genome shotgun sequence of Virgisporangium aliadipatigenens NBRC 105644.</title>
        <authorList>
            <person name="Komaki H."/>
            <person name="Tamura T."/>
        </authorList>
    </citation>
    <scope>NUCLEOTIDE SEQUENCE</scope>
    <source>
        <strain evidence="5">NBRC 105644</strain>
    </source>
</reference>
<organism evidence="5 6">
    <name type="scientific">Virgisporangium aliadipatigenens</name>
    <dbReference type="NCBI Taxonomy" id="741659"/>
    <lineage>
        <taxon>Bacteria</taxon>
        <taxon>Bacillati</taxon>
        <taxon>Actinomycetota</taxon>
        <taxon>Actinomycetes</taxon>
        <taxon>Micromonosporales</taxon>
        <taxon>Micromonosporaceae</taxon>
        <taxon>Virgisporangium</taxon>
    </lineage>
</organism>
<dbReference type="InterPro" id="IPR009057">
    <property type="entry name" value="Homeodomain-like_sf"/>
</dbReference>
<dbReference type="GO" id="GO:0043565">
    <property type="term" value="F:sequence-specific DNA binding"/>
    <property type="evidence" value="ECO:0007669"/>
    <property type="project" value="InterPro"/>
</dbReference>
<dbReference type="PANTHER" id="PTHR46796:SF6">
    <property type="entry name" value="ARAC SUBFAMILY"/>
    <property type="match status" value="1"/>
</dbReference>
<dbReference type="Pfam" id="PF14525">
    <property type="entry name" value="AraC_binding_2"/>
    <property type="match status" value="1"/>
</dbReference>
<keyword evidence="1" id="KW-0805">Transcription regulation</keyword>
<evidence type="ECO:0000256" key="1">
    <source>
        <dbReference type="ARBA" id="ARBA00023015"/>
    </source>
</evidence>
<protein>
    <submittedName>
        <fullName evidence="5">Transcriptional regulator</fullName>
    </submittedName>
</protein>
<keyword evidence="6" id="KW-1185">Reference proteome</keyword>
<name>A0A8J3YJH8_9ACTN</name>
<accession>A0A8J3YJH8</accession>
<dbReference type="GO" id="GO:0003700">
    <property type="term" value="F:DNA-binding transcription factor activity"/>
    <property type="evidence" value="ECO:0007669"/>
    <property type="project" value="InterPro"/>
</dbReference>
<evidence type="ECO:0000256" key="2">
    <source>
        <dbReference type="ARBA" id="ARBA00023125"/>
    </source>
</evidence>
<proteinExistence type="predicted"/>
<dbReference type="Pfam" id="PF12833">
    <property type="entry name" value="HTH_18"/>
    <property type="match status" value="1"/>
</dbReference>
<evidence type="ECO:0000313" key="6">
    <source>
        <dbReference type="Proteomes" id="UP000619260"/>
    </source>
</evidence>
<evidence type="ECO:0000256" key="3">
    <source>
        <dbReference type="ARBA" id="ARBA00023163"/>
    </source>
</evidence>
<keyword evidence="3" id="KW-0804">Transcription</keyword>
<dbReference type="SMART" id="SM00342">
    <property type="entry name" value="HTH_ARAC"/>
    <property type="match status" value="1"/>
</dbReference>
<dbReference type="EMBL" id="BOPF01000006">
    <property type="protein sequence ID" value="GIJ45170.1"/>
    <property type="molecule type" value="Genomic_DNA"/>
</dbReference>
<dbReference type="SUPFAM" id="SSF46689">
    <property type="entry name" value="Homeodomain-like"/>
    <property type="match status" value="1"/>
</dbReference>
<comment type="caution">
    <text evidence="5">The sequence shown here is derived from an EMBL/GenBank/DDBJ whole genome shotgun (WGS) entry which is preliminary data.</text>
</comment>
<evidence type="ECO:0000259" key="4">
    <source>
        <dbReference type="PROSITE" id="PS01124"/>
    </source>
</evidence>
<dbReference type="Proteomes" id="UP000619260">
    <property type="component" value="Unassembled WGS sequence"/>
</dbReference>
<dbReference type="Gene3D" id="1.10.10.60">
    <property type="entry name" value="Homeodomain-like"/>
    <property type="match status" value="1"/>
</dbReference>
<dbReference type="PANTHER" id="PTHR46796">
    <property type="entry name" value="HTH-TYPE TRANSCRIPTIONAL ACTIVATOR RHAS-RELATED"/>
    <property type="match status" value="1"/>
</dbReference>
<dbReference type="InterPro" id="IPR035418">
    <property type="entry name" value="AraC-bd_2"/>
</dbReference>
<dbReference type="InterPro" id="IPR050204">
    <property type="entry name" value="AraC_XylS_family_regulators"/>
</dbReference>
<gene>
    <name evidence="5" type="ORF">Val02_20560</name>
</gene>
<sequence length="325" mass="35690">MDWTDDAPVSPMGGAWRPMIDITVPYADASRDHVLHSRWRRQAGDLLPAPPLTLPRRAEGAFRVRIRAQRLLDLPVEDQYSDAVAGATGGPGGHLENQIVTHITFTGRTRFATRGRQAVAAAGTVCVRRNDEPWDFEVARDTRAIAVGLPAGAIRFPGDIRAVTAPQTAPAARLLLAQLRLFAGLSEELGPAGATAARNAIVELFRGLVNDQVVDDREVSPALFEAARGYIEDRLLDDPDLDPGSIADALHVSVRTLYRVFAEQAPGPVMAYVRERRLDRARAELLSTRLTVSEVAARWHFADGSHFVKAYRKRFGEVPTARRKP</sequence>
<dbReference type="PROSITE" id="PS01124">
    <property type="entry name" value="HTH_ARAC_FAMILY_2"/>
    <property type="match status" value="1"/>
</dbReference>